<comment type="caution">
    <text evidence="3">The sequence shown here is derived from an EMBL/GenBank/DDBJ whole genome shotgun (WGS) entry which is preliminary data.</text>
</comment>
<protein>
    <recommendedName>
        <fullName evidence="2">Condensation domain-containing protein</fullName>
    </recommendedName>
</protein>
<dbReference type="InterPro" id="IPR010060">
    <property type="entry name" value="NRPS_synth"/>
</dbReference>
<dbReference type="AlphaFoldDB" id="A0A398CN09"/>
<dbReference type="RefSeq" id="WP_119152618.1">
    <property type="nucleotide sequence ID" value="NZ_QXJM01000060.1"/>
</dbReference>
<evidence type="ECO:0000256" key="1">
    <source>
        <dbReference type="ARBA" id="ARBA00022598"/>
    </source>
</evidence>
<organism evidence="3 4">
    <name type="scientific">Cohnella faecalis</name>
    <dbReference type="NCBI Taxonomy" id="2315694"/>
    <lineage>
        <taxon>Bacteria</taxon>
        <taxon>Bacillati</taxon>
        <taxon>Bacillota</taxon>
        <taxon>Bacilli</taxon>
        <taxon>Bacillales</taxon>
        <taxon>Paenibacillaceae</taxon>
        <taxon>Cohnella</taxon>
    </lineage>
</organism>
<dbReference type="EMBL" id="QXJM01000060">
    <property type="protein sequence ID" value="RIE00304.1"/>
    <property type="molecule type" value="Genomic_DNA"/>
</dbReference>
<evidence type="ECO:0000313" key="3">
    <source>
        <dbReference type="EMBL" id="RIE00304.1"/>
    </source>
</evidence>
<sequence length="146" mass="16463">MRVVKVRKAAAEGRTWKLKPEVSFNYLGQFDQDVETGLFAGSRYGAGSLVSPNGERTSTLSINGMVLGGQLQLTIDYNGKAYEADTIEELAAGYKRHLEAIIEHCADRRETEKTPSDLSFKQLTIQELEEFEEEMEWLTILDSERV</sequence>
<keyword evidence="4" id="KW-1185">Reference proteome</keyword>
<dbReference type="PANTHER" id="PTHR45398:SF1">
    <property type="entry name" value="ENZYME, PUTATIVE (JCVI)-RELATED"/>
    <property type="match status" value="1"/>
</dbReference>
<dbReference type="SUPFAM" id="SSF52777">
    <property type="entry name" value="CoA-dependent acyltransferases"/>
    <property type="match status" value="1"/>
</dbReference>
<reference evidence="3 4" key="1">
    <citation type="submission" date="2018-09" db="EMBL/GenBank/DDBJ databases">
        <title>Cohnella cavernae sp. nov., isolated from a karst cave.</title>
        <authorList>
            <person name="Zhu H."/>
        </authorList>
    </citation>
    <scope>NUCLEOTIDE SEQUENCE [LARGE SCALE GENOMIC DNA]</scope>
    <source>
        <strain evidence="3 4">K2E09-144</strain>
    </source>
</reference>
<dbReference type="Pfam" id="PF00668">
    <property type="entry name" value="Condensation"/>
    <property type="match status" value="1"/>
</dbReference>
<dbReference type="PANTHER" id="PTHR45398">
    <property type="match status" value="1"/>
</dbReference>
<feature type="domain" description="Condensation" evidence="2">
    <location>
        <begin position="10"/>
        <end position="123"/>
    </location>
</feature>
<dbReference type="GO" id="GO:0016874">
    <property type="term" value="F:ligase activity"/>
    <property type="evidence" value="ECO:0007669"/>
    <property type="project" value="UniProtKB-KW"/>
</dbReference>
<keyword evidence="1" id="KW-0436">Ligase</keyword>
<evidence type="ECO:0000259" key="2">
    <source>
        <dbReference type="Pfam" id="PF00668"/>
    </source>
</evidence>
<dbReference type="Proteomes" id="UP000266340">
    <property type="component" value="Unassembled WGS sequence"/>
</dbReference>
<accession>A0A398CN09</accession>
<name>A0A398CN09_9BACL</name>
<evidence type="ECO:0000313" key="4">
    <source>
        <dbReference type="Proteomes" id="UP000266340"/>
    </source>
</evidence>
<proteinExistence type="predicted"/>
<gene>
    <name evidence="3" type="ORF">D3H35_29360</name>
</gene>
<dbReference type="NCBIfam" id="TIGR01720">
    <property type="entry name" value="NRPS-para261"/>
    <property type="match status" value="1"/>
</dbReference>
<dbReference type="OrthoDB" id="2666477at2"/>
<dbReference type="InterPro" id="IPR001242">
    <property type="entry name" value="Condensation_dom"/>
</dbReference>
<dbReference type="Gene3D" id="3.30.559.30">
    <property type="entry name" value="Nonribosomal peptide synthetase, condensation domain"/>
    <property type="match status" value="1"/>
</dbReference>